<sequence>MSIFQQTIIKKQIASHTEKIQQAYKLYADYFLNLDIQENIRNSKEEQFQEGFLRELFVKILGYTLNPDPDFNLITEKKNETNSKKADGAILVNGEVRGVIELKDHKTTDLKQVESQAFGYKNYNANASYIVISNFEKLRFYIETAVEFEEFNLFALNETDFAVLWICLAYENIAKDLPKQLKNESSNNEEQITKQLYKDYSTFKRELFDNILTNNTHSGACPTASHDPLVLFKKTQKLLDRFLFIFFAEDKGLLPPNSMSRIIEQWDKRNDDPLNEYQPLYNRLKLYFKYMDEGHKGKVEDIFGYNGGLFKDDSLLNELIIDDNVLKSNILKLITYDFDTEVDVNILGHIFEHSLAEIDEITTQLTAGNVLAVGQALTVGPAPLLVDGAERTPTQRHASVQVHTPVSKRKKDGVFYTPRYITKYIVENTLGKLCVDKKTEMGILDQQWGMPHCWYPTPSHTNTGACPCARV</sequence>
<dbReference type="GO" id="GO:0008168">
    <property type="term" value="F:methyltransferase activity"/>
    <property type="evidence" value="ECO:0007669"/>
    <property type="project" value="UniProtKB-KW"/>
</dbReference>
<dbReference type="PANTHER" id="PTHR33841">
    <property type="entry name" value="DNA METHYLTRANSFERASE YEEA-RELATED"/>
    <property type="match status" value="1"/>
</dbReference>
<dbReference type="InterPro" id="IPR029063">
    <property type="entry name" value="SAM-dependent_MTases_sf"/>
</dbReference>
<dbReference type="InterPro" id="IPR050953">
    <property type="entry name" value="N4_N6_ade-DNA_methylase"/>
</dbReference>
<feature type="domain" description="MmeI-like helicase spacer" evidence="4">
    <location>
        <begin position="234"/>
        <end position="310"/>
    </location>
</feature>
<evidence type="ECO:0000313" key="5">
    <source>
        <dbReference type="EMBL" id="KAA6302654.1"/>
    </source>
</evidence>
<dbReference type="SUPFAM" id="SSF53335">
    <property type="entry name" value="S-adenosyl-L-methionine-dependent methyltransferases"/>
    <property type="match status" value="1"/>
</dbReference>
<evidence type="ECO:0000313" key="6">
    <source>
        <dbReference type="Proteomes" id="UP000324575"/>
    </source>
</evidence>
<protein>
    <recommendedName>
        <fullName evidence="4">MmeI-like helicase spacer domain-containing protein</fullName>
    </recommendedName>
</protein>
<name>A0A5M8P2N1_9BACT</name>
<keyword evidence="1" id="KW-0489">Methyltransferase</keyword>
<gene>
    <name evidence="5" type="ORF">EZS26_001161</name>
</gene>
<dbReference type="Pfam" id="PF20465">
    <property type="entry name" value="MmeI_hel"/>
    <property type="match status" value="1"/>
</dbReference>
<evidence type="ECO:0000256" key="3">
    <source>
        <dbReference type="ARBA" id="ARBA00022691"/>
    </source>
</evidence>
<evidence type="ECO:0000256" key="1">
    <source>
        <dbReference type="ARBA" id="ARBA00022603"/>
    </source>
</evidence>
<comment type="caution">
    <text evidence="5">The sequence shown here is derived from an EMBL/GenBank/DDBJ whole genome shotgun (WGS) entry which is preliminary data.</text>
</comment>
<dbReference type="AlphaFoldDB" id="A0A5M8P2N1"/>
<organism evidence="5 6">
    <name type="scientific">Candidatus Ordinivivax streblomastigis</name>
    <dbReference type="NCBI Taxonomy" id="2540710"/>
    <lineage>
        <taxon>Bacteria</taxon>
        <taxon>Pseudomonadati</taxon>
        <taxon>Bacteroidota</taxon>
        <taxon>Bacteroidia</taxon>
        <taxon>Bacteroidales</taxon>
        <taxon>Candidatus Ordinivivax</taxon>
    </lineage>
</organism>
<reference evidence="5 6" key="1">
    <citation type="submission" date="2019-03" db="EMBL/GenBank/DDBJ databases">
        <title>Single cell metagenomics reveals metabolic interactions within the superorganism composed of flagellate Streblomastix strix and complex community of Bacteroidetes bacteria on its surface.</title>
        <authorList>
            <person name="Treitli S.C."/>
            <person name="Kolisko M."/>
            <person name="Husnik F."/>
            <person name="Keeling P."/>
            <person name="Hampl V."/>
        </authorList>
    </citation>
    <scope>NUCLEOTIDE SEQUENCE [LARGE SCALE GENOMIC DNA]</scope>
    <source>
        <strain evidence="5">St1</strain>
    </source>
</reference>
<keyword evidence="3" id="KW-0949">S-adenosyl-L-methionine</keyword>
<dbReference type="InterPro" id="IPR046819">
    <property type="entry name" value="MmeI_hel"/>
</dbReference>
<dbReference type="GO" id="GO:0032259">
    <property type="term" value="P:methylation"/>
    <property type="evidence" value="ECO:0007669"/>
    <property type="project" value="UniProtKB-KW"/>
</dbReference>
<accession>A0A5M8P2N1</accession>
<evidence type="ECO:0000259" key="4">
    <source>
        <dbReference type="Pfam" id="PF20465"/>
    </source>
</evidence>
<evidence type="ECO:0000256" key="2">
    <source>
        <dbReference type="ARBA" id="ARBA00022679"/>
    </source>
</evidence>
<dbReference type="Proteomes" id="UP000324575">
    <property type="component" value="Unassembled WGS sequence"/>
</dbReference>
<dbReference type="PANTHER" id="PTHR33841:SF5">
    <property type="entry name" value="DNA METHYLASE (MODIFICATION METHYLASE) (METHYLTRANSFERASE)-RELATED"/>
    <property type="match status" value="1"/>
</dbReference>
<proteinExistence type="predicted"/>
<keyword evidence="2" id="KW-0808">Transferase</keyword>
<dbReference type="EMBL" id="SNRX01000006">
    <property type="protein sequence ID" value="KAA6302654.1"/>
    <property type="molecule type" value="Genomic_DNA"/>
</dbReference>